<protein>
    <submittedName>
        <fullName evidence="1">Uncharacterized protein</fullName>
    </submittedName>
</protein>
<dbReference type="Pfam" id="PF15589">
    <property type="entry name" value="Imm21"/>
    <property type="match status" value="1"/>
</dbReference>
<gene>
    <name evidence="1" type="ORF">VVAX_01452</name>
</gene>
<name>A0A679IR53_VARPD</name>
<proteinExistence type="predicted"/>
<organism evidence="1">
    <name type="scientific">Variovorax paradoxus</name>
    <dbReference type="NCBI Taxonomy" id="34073"/>
    <lineage>
        <taxon>Bacteria</taxon>
        <taxon>Pseudomonadati</taxon>
        <taxon>Pseudomonadota</taxon>
        <taxon>Betaproteobacteria</taxon>
        <taxon>Burkholderiales</taxon>
        <taxon>Comamonadaceae</taxon>
        <taxon>Variovorax</taxon>
    </lineage>
</organism>
<reference evidence="1" key="1">
    <citation type="submission" date="2019-12" db="EMBL/GenBank/DDBJ databases">
        <authorList>
            <person name="Cremers G."/>
        </authorList>
    </citation>
    <scope>NUCLEOTIDE SEQUENCE</scope>
    <source>
        <strain evidence="1">Vvax</strain>
    </source>
</reference>
<dbReference type="AlphaFoldDB" id="A0A679IR53"/>
<evidence type="ECO:0000313" key="1">
    <source>
        <dbReference type="EMBL" id="CAA2101835.1"/>
    </source>
</evidence>
<dbReference type="InterPro" id="IPR028961">
    <property type="entry name" value="Imm21"/>
</dbReference>
<sequence length="237" mass="25611">MSACRSPRRTGRRKYAFRLPTSSLSCRLRQSIFAVEAPAPPANQPHSEHFMKWIYTDGAPFICSTAGTRKQWRGTQGSSTGAAVTDYERACNESDYLARIACGSSQVLALGDEPAQAAFVAAPSGLVIARWIACESLAEAHAMLDELPGDLPHLQAAVQFTVNASELWMLDASATGSDLNGICAVTPIEPGTYNVTTERFETVGSFEFLIHRWLRASSFNEDGGFSTRLGGRSGTAR</sequence>
<dbReference type="EMBL" id="LR743507">
    <property type="protein sequence ID" value="CAA2101835.1"/>
    <property type="molecule type" value="Genomic_DNA"/>
</dbReference>
<accession>A0A679IR53</accession>